<dbReference type="AlphaFoldDB" id="A0A4P7NSX9"/>
<reference evidence="1 2" key="1">
    <citation type="journal article" date="2019" name="Mol. Biol. Evol.">
        <title>Blast fungal genomes show frequent chromosomal changes, gene gains and losses, and effector gene turnover.</title>
        <authorList>
            <person name="Gomez Luciano L.B."/>
            <person name="Jason Tsai I."/>
            <person name="Chuma I."/>
            <person name="Tosa Y."/>
            <person name="Chen Y.H."/>
            <person name="Li J.Y."/>
            <person name="Li M.Y."/>
            <person name="Jade Lu M.Y."/>
            <person name="Nakayashiki H."/>
            <person name="Li W.H."/>
        </authorList>
    </citation>
    <scope>NUCLEOTIDE SEQUENCE [LARGE SCALE GENOMIC DNA]</scope>
    <source>
        <strain evidence="1">MZ5-1-6</strain>
    </source>
</reference>
<dbReference type="EMBL" id="CP034210">
    <property type="protein sequence ID" value="QBZ65587.1"/>
    <property type="molecule type" value="Genomic_DNA"/>
</dbReference>
<accession>A0A4P7NSX9</accession>
<dbReference type="Proteomes" id="UP000294847">
    <property type="component" value="Chromosome 7"/>
</dbReference>
<proteinExistence type="predicted"/>
<evidence type="ECO:0000313" key="1">
    <source>
        <dbReference type="EMBL" id="QBZ65587.1"/>
    </source>
</evidence>
<evidence type="ECO:0000313" key="2">
    <source>
        <dbReference type="Proteomes" id="UP000294847"/>
    </source>
</evidence>
<gene>
    <name evidence="1" type="ORF">PoMZ_12549</name>
</gene>
<protein>
    <submittedName>
        <fullName evidence="1">Uncharacterized protein</fullName>
    </submittedName>
</protein>
<sequence>MTLCEIVVKRTVSDQGAINKSGMLSIRLLIPGKVIATTLTTIKTRSFETKFLLVTPANGSFGESLLVAIVKYTRPRRAPREIKYQIRYKETYSQIAARPVHVFVRFIPRFGTVLCKLEKDVRDIQGSWCWGNPHATTYQIQRLVANANTAAFASELIYLGQPLHFGAATGDPGLAGIKNSGLSHLWLTWLKKCKKVAQVGK</sequence>
<name>A0A4P7NSX9_PYROR</name>
<organism evidence="1 2">
    <name type="scientific">Pyricularia oryzae</name>
    <name type="common">Rice blast fungus</name>
    <name type="synonym">Magnaporthe oryzae</name>
    <dbReference type="NCBI Taxonomy" id="318829"/>
    <lineage>
        <taxon>Eukaryota</taxon>
        <taxon>Fungi</taxon>
        <taxon>Dikarya</taxon>
        <taxon>Ascomycota</taxon>
        <taxon>Pezizomycotina</taxon>
        <taxon>Sordariomycetes</taxon>
        <taxon>Sordariomycetidae</taxon>
        <taxon>Magnaporthales</taxon>
        <taxon>Pyriculariaceae</taxon>
        <taxon>Pyricularia</taxon>
    </lineage>
</organism>